<organism evidence="2 3">
    <name type="scientific">Pontibacter diazotrophicus</name>
    <dbReference type="NCBI Taxonomy" id="1400979"/>
    <lineage>
        <taxon>Bacteria</taxon>
        <taxon>Pseudomonadati</taxon>
        <taxon>Bacteroidota</taxon>
        <taxon>Cytophagia</taxon>
        <taxon>Cytophagales</taxon>
        <taxon>Hymenobacteraceae</taxon>
        <taxon>Pontibacter</taxon>
    </lineage>
</organism>
<dbReference type="InterPro" id="IPR004843">
    <property type="entry name" value="Calcineurin-like_PHP"/>
</dbReference>
<dbReference type="PROSITE" id="PS51257">
    <property type="entry name" value="PROKAR_LIPOPROTEIN"/>
    <property type="match status" value="1"/>
</dbReference>
<dbReference type="RefSeq" id="WP_115564609.1">
    <property type="nucleotide sequence ID" value="NZ_QRGR01000005.1"/>
</dbReference>
<dbReference type="SUPFAM" id="SSF56300">
    <property type="entry name" value="Metallo-dependent phosphatases"/>
    <property type="match status" value="1"/>
</dbReference>
<reference evidence="3" key="1">
    <citation type="submission" date="2018-08" db="EMBL/GenBank/DDBJ databases">
        <authorList>
            <person name="Liu Z.-W."/>
            <person name="Du Z.-J."/>
        </authorList>
    </citation>
    <scope>NUCLEOTIDE SEQUENCE [LARGE SCALE GENOMIC DNA]</scope>
    <source>
        <strain evidence="3">H4X</strain>
    </source>
</reference>
<dbReference type="OrthoDB" id="5464520at2"/>
<keyword evidence="3" id="KW-1185">Reference proteome</keyword>
<name>A0A3D8LFH5_9BACT</name>
<dbReference type="GO" id="GO:0016787">
    <property type="term" value="F:hydrolase activity"/>
    <property type="evidence" value="ECO:0007669"/>
    <property type="project" value="InterPro"/>
</dbReference>
<gene>
    <name evidence="2" type="ORF">DXT99_05895</name>
</gene>
<dbReference type="Pfam" id="PF00149">
    <property type="entry name" value="Metallophos"/>
    <property type="match status" value="1"/>
</dbReference>
<evidence type="ECO:0000313" key="2">
    <source>
        <dbReference type="EMBL" id="RDV16199.1"/>
    </source>
</evidence>
<evidence type="ECO:0000259" key="1">
    <source>
        <dbReference type="Pfam" id="PF00149"/>
    </source>
</evidence>
<dbReference type="EMBL" id="QRGR01000005">
    <property type="protein sequence ID" value="RDV16199.1"/>
    <property type="molecule type" value="Genomic_DNA"/>
</dbReference>
<accession>A0A3D8LFH5</accession>
<evidence type="ECO:0000313" key="3">
    <source>
        <dbReference type="Proteomes" id="UP000256708"/>
    </source>
</evidence>
<dbReference type="Proteomes" id="UP000256708">
    <property type="component" value="Unassembled WGS sequence"/>
</dbReference>
<feature type="domain" description="Calcineurin-like phosphoesterase" evidence="1">
    <location>
        <begin position="67"/>
        <end position="235"/>
    </location>
</feature>
<dbReference type="PANTHER" id="PTHR43143:SF1">
    <property type="entry name" value="SERINE_THREONINE-PROTEIN PHOSPHATASE CPPED1"/>
    <property type="match status" value="1"/>
</dbReference>
<proteinExistence type="predicted"/>
<dbReference type="InterPro" id="IPR029052">
    <property type="entry name" value="Metallo-depent_PP-like"/>
</dbReference>
<dbReference type="InterPro" id="IPR051918">
    <property type="entry name" value="STPP_CPPED1"/>
</dbReference>
<sequence length="276" mass="31571">MSINKTNLSARVALAAVFLLVLALVLQSCSKFEYSPYEVRLKEDEKHINQRNVARIEALDIGSADTLRFILTSDTQGFYQSNEDIVHHINGRRDVDFVLISGDLTDFGLQKEFVLVHDSFKKLKVPYIAVIGNHDAIDNGKQVYRAMYGDFDFSFAVGGRKFILLNTNNLEFKKQAPDLEWLQKELAQSTGYDHTFVVSHISPTSFGFGKEKAQRYGDLLSQHKVSYSLHGHDHNFKHYFPFDESVPYLHTGTTDQREYIVFTVVADTVTFERVKF</sequence>
<dbReference type="PANTHER" id="PTHR43143">
    <property type="entry name" value="METALLOPHOSPHOESTERASE, CALCINEURIN SUPERFAMILY"/>
    <property type="match status" value="1"/>
</dbReference>
<dbReference type="Gene3D" id="3.60.21.10">
    <property type="match status" value="1"/>
</dbReference>
<dbReference type="AlphaFoldDB" id="A0A3D8LFH5"/>
<comment type="caution">
    <text evidence="2">The sequence shown here is derived from an EMBL/GenBank/DDBJ whole genome shotgun (WGS) entry which is preliminary data.</text>
</comment>
<protein>
    <submittedName>
        <fullName evidence="2">Metallophosphoesterase</fullName>
    </submittedName>
</protein>